<proteinExistence type="predicted"/>
<dbReference type="Proteomes" id="UP001157138">
    <property type="component" value="Unassembled WGS sequence"/>
</dbReference>
<reference evidence="2" key="1">
    <citation type="journal article" date="2019" name="Int. J. Syst. Evol. Microbiol.">
        <title>The Global Catalogue of Microorganisms (GCM) 10K type strain sequencing project: providing services to taxonomists for standard genome sequencing and annotation.</title>
        <authorList>
            <consortium name="The Broad Institute Genomics Platform"/>
            <consortium name="The Broad Institute Genome Sequencing Center for Infectious Disease"/>
            <person name="Wu L."/>
            <person name="Ma J."/>
        </authorList>
    </citation>
    <scope>NUCLEOTIDE SEQUENCE [LARGE SCALE GENOMIC DNA]</scope>
    <source>
        <strain evidence="2">NBRC 108723</strain>
    </source>
</reference>
<evidence type="ECO:0000313" key="2">
    <source>
        <dbReference type="Proteomes" id="UP001157138"/>
    </source>
</evidence>
<comment type="caution">
    <text evidence="1">The sequence shown here is derived from an EMBL/GenBank/DDBJ whole genome shotgun (WGS) entry which is preliminary data.</text>
</comment>
<accession>A0ABQ6EXY0</accession>
<protein>
    <submittedName>
        <fullName evidence="1">Uncharacterized protein</fullName>
    </submittedName>
</protein>
<sequence>MLKKLRLQKTLILSALIFSGYYLVELLCPNHQHCFGGNLWKVDFDSTNLLIDVNQSGVVVYRKEPERKFRTYYKRNSANLDGRHAFTFSNQHILGESNSYLGVKDSMLSVRFVDLYNQQGNCLITLQVNEKLNVLELERVN</sequence>
<name>A0ABQ6EXY0_9VIBR</name>
<evidence type="ECO:0000313" key="1">
    <source>
        <dbReference type="EMBL" id="GLT17445.1"/>
    </source>
</evidence>
<dbReference type="RefSeq" id="WP_284191361.1">
    <property type="nucleotide sequence ID" value="NZ_BSPW01000022.1"/>
</dbReference>
<keyword evidence="2" id="KW-1185">Reference proteome</keyword>
<dbReference type="EMBL" id="BSPW01000022">
    <property type="protein sequence ID" value="GLT17445.1"/>
    <property type="molecule type" value="Genomic_DNA"/>
</dbReference>
<gene>
    <name evidence="1" type="ORF">GCM10007938_12220</name>
</gene>
<organism evidence="1 2">
    <name type="scientific">Vibrio zhanjiangensis</name>
    <dbReference type="NCBI Taxonomy" id="1046128"/>
    <lineage>
        <taxon>Bacteria</taxon>
        <taxon>Pseudomonadati</taxon>
        <taxon>Pseudomonadota</taxon>
        <taxon>Gammaproteobacteria</taxon>
        <taxon>Vibrionales</taxon>
        <taxon>Vibrionaceae</taxon>
        <taxon>Vibrio</taxon>
    </lineage>
</organism>